<evidence type="ECO:0000259" key="3">
    <source>
        <dbReference type="Pfam" id="PF13439"/>
    </source>
</evidence>
<dbReference type="AlphaFoldDB" id="A0A2H0BH60"/>
<sequence>MKIGIYCTNNLIYPVPSGTIYANMSVAGNLADELTEIGHDVTFFAPEGTQTKANLESFGMKPFSDQSVQKEFAQENGSYHYENLMLIKTMNYMVEHGFDLLHCHTRPYSIIEFAPLVPNLTTVITIHDPITARAYDTLHKYNQFQNLHFVSLSISQRTPQPKVQWAGNVYNGIDTSAWNFSKNPGQYLLYVGRIIPEKGVDTAIQVALKTGLPLKIAGTLYDGMEEFFDTKIRPFLGNTIEYLGGVSPTELSDLYEHAIALINPIRWEEPFGLVMIEAMASGTPVISTNNGSVSEIVIHGKTGFIANDPENIDEISGFVNRISEINRNNCRDHVVNNFSRKAMAQNYVNLYSKIQI</sequence>
<reference evidence="4 5" key="1">
    <citation type="submission" date="2017-09" db="EMBL/GenBank/DDBJ databases">
        <title>Depth-based differentiation of microbial function through sediment-hosted aquifers and enrichment of novel symbionts in the deep terrestrial subsurface.</title>
        <authorList>
            <person name="Probst A.J."/>
            <person name="Ladd B."/>
            <person name="Jarett J.K."/>
            <person name="Geller-Mcgrath D.E."/>
            <person name="Sieber C.M."/>
            <person name="Emerson J.B."/>
            <person name="Anantharaman K."/>
            <person name="Thomas B.C."/>
            <person name="Malmstrom R."/>
            <person name="Stieglmeier M."/>
            <person name="Klingl A."/>
            <person name="Woyke T."/>
            <person name="Ryan C.M."/>
            <person name="Banfield J.F."/>
        </authorList>
    </citation>
    <scope>NUCLEOTIDE SEQUENCE [LARGE SCALE GENOMIC DNA]</scope>
    <source>
        <strain evidence="4">CG22_combo_CG10-13_8_21_14_all_39_12</strain>
    </source>
</reference>
<dbReference type="CDD" id="cd03802">
    <property type="entry name" value="GT4_AviGT4-like"/>
    <property type="match status" value="1"/>
</dbReference>
<evidence type="ECO:0000313" key="4">
    <source>
        <dbReference type="EMBL" id="PIP56997.1"/>
    </source>
</evidence>
<evidence type="ECO:0000256" key="1">
    <source>
        <dbReference type="ARBA" id="ARBA00022679"/>
    </source>
</evidence>
<dbReference type="PANTHER" id="PTHR46401">
    <property type="entry name" value="GLYCOSYLTRANSFERASE WBBK-RELATED"/>
    <property type="match status" value="1"/>
</dbReference>
<evidence type="ECO:0000259" key="2">
    <source>
        <dbReference type="Pfam" id="PF00534"/>
    </source>
</evidence>
<dbReference type="InterPro" id="IPR028098">
    <property type="entry name" value="Glyco_trans_4-like_N"/>
</dbReference>
<dbReference type="SUPFAM" id="SSF53756">
    <property type="entry name" value="UDP-Glycosyltransferase/glycogen phosphorylase"/>
    <property type="match status" value="1"/>
</dbReference>
<comment type="caution">
    <text evidence="4">The sequence shown here is derived from an EMBL/GenBank/DDBJ whole genome shotgun (WGS) entry which is preliminary data.</text>
</comment>
<accession>A0A2H0BH60</accession>
<dbReference type="Pfam" id="PF00534">
    <property type="entry name" value="Glycos_transf_1"/>
    <property type="match status" value="1"/>
</dbReference>
<proteinExistence type="predicted"/>
<dbReference type="PANTHER" id="PTHR46401:SF2">
    <property type="entry name" value="GLYCOSYLTRANSFERASE WBBK-RELATED"/>
    <property type="match status" value="1"/>
</dbReference>
<dbReference type="EMBL" id="PCSU01000001">
    <property type="protein sequence ID" value="PIP56997.1"/>
    <property type="molecule type" value="Genomic_DNA"/>
</dbReference>
<dbReference type="Gene3D" id="3.40.50.2000">
    <property type="entry name" value="Glycogen Phosphorylase B"/>
    <property type="match status" value="2"/>
</dbReference>
<feature type="domain" description="Glycosyltransferase subfamily 4-like N-terminal" evidence="3">
    <location>
        <begin position="26"/>
        <end position="139"/>
    </location>
</feature>
<protein>
    <submittedName>
        <fullName evidence="4">Glycosyl transferase</fullName>
    </submittedName>
</protein>
<organism evidence="4 5">
    <name type="scientific">candidate division WWE3 bacterium CG22_combo_CG10-13_8_21_14_all_39_12</name>
    <dbReference type="NCBI Taxonomy" id="1975094"/>
    <lineage>
        <taxon>Bacteria</taxon>
        <taxon>Katanobacteria</taxon>
    </lineage>
</organism>
<dbReference type="Proteomes" id="UP000228495">
    <property type="component" value="Unassembled WGS sequence"/>
</dbReference>
<dbReference type="InterPro" id="IPR001296">
    <property type="entry name" value="Glyco_trans_1"/>
</dbReference>
<keyword evidence="1 4" id="KW-0808">Transferase</keyword>
<evidence type="ECO:0000313" key="5">
    <source>
        <dbReference type="Proteomes" id="UP000228495"/>
    </source>
</evidence>
<name>A0A2H0BH60_UNCKA</name>
<feature type="domain" description="Glycosyl transferase family 1" evidence="2">
    <location>
        <begin position="184"/>
        <end position="326"/>
    </location>
</feature>
<gene>
    <name evidence="4" type="ORF">COX05_00110</name>
</gene>
<dbReference type="GO" id="GO:0016757">
    <property type="term" value="F:glycosyltransferase activity"/>
    <property type="evidence" value="ECO:0007669"/>
    <property type="project" value="InterPro"/>
</dbReference>
<dbReference type="GO" id="GO:0009103">
    <property type="term" value="P:lipopolysaccharide biosynthetic process"/>
    <property type="evidence" value="ECO:0007669"/>
    <property type="project" value="TreeGrafter"/>
</dbReference>
<dbReference type="Pfam" id="PF13439">
    <property type="entry name" value="Glyco_transf_4"/>
    <property type="match status" value="1"/>
</dbReference>